<dbReference type="EMBL" id="DRTB01000238">
    <property type="protein sequence ID" value="HHE05042.1"/>
    <property type="molecule type" value="Genomic_DNA"/>
</dbReference>
<comment type="caution">
    <text evidence="1">The sequence shown here is derived from an EMBL/GenBank/DDBJ whole genome shotgun (WGS) entry which is preliminary data.</text>
</comment>
<name>A0A7C5DB72_UNCW3</name>
<dbReference type="AlphaFoldDB" id="A0A7C5DB72"/>
<reference evidence="1" key="1">
    <citation type="journal article" date="2020" name="mSystems">
        <title>Genome- and Community-Level Interaction Insights into Carbon Utilization and Element Cycling Functions of Hydrothermarchaeota in Hydrothermal Sediment.</title>
        <authorList>
            <person name="Zhou Z."/>
            <person name="Liu Y."/>
            <person name="Xu W."/>
            <person name="Pan J."/>
            <person name="Luo Z.H."/>
            <person name="Li M."/>
        </authorList>
    </citation>
    <scope>NUCLEOTIDE SEQUENCE [LARGE SCALE GENOMIC DNA]</scope>
    <source>
        <strain evidence="1">HyVt-74</strain>
    </source>
</reference>
<proteinExistence type="predicted"/>
<organism evidence="1">
    <name type="scientific">candidate division WOR-3 bacterium</name>
    <dbReference type="NCBI Taxonomy" id="2052148"/>
    <lineage>
        <taxon>Bacteria</taxon>
        <taxon>Bacteria division WOR-3</taxon>
    </lineage>
</organism>
<accession>A0A7C5DB72</accession>
<dbReference type="Proteomes" id="UP000886110">
    <property type="component" value="Unassembled WGS sequence"/>
</dbReference>
<gene>
    <name evidence="1" type="ORF">ENL19_03150</name>
</gene>
<evidence type="ECO:0000313" key="1">
    <source>
        <dbReference type="EMBL" id="HHE05042.1"/>
    </source>
</evidence>
<protein>
    <submittedName>
        <fullName evidence="1">Uncharacterized protein</fullName>
    </submittedName>
</protein>
<sequence>MMTKNRQGSYFDFEYDANNKRLSGNLIGMFGLKLASFEVNGNSLNVMSRNNDPIRLDTLFSGTGLTPLMLSRFLAYDIVAPNLRSLIPVSDGYLSTSGNSNIFFSREGYPTKVVIVTNTGEIVIEYGDFRRIKSTIQPFSVVITQNRIRIEMKLSQINLK</sequence>